<dbReference type="InterPro" id="IPR046338">
    <property type="entry name" value="GAIN_dom_sf"/>
</dbReference>
<keyword evidence="3" id="KW-1133">Transmembrane helix</keyword>
<gene>
    <name evidence="7" type="ORF">OCBIM_22036507mg</name>
</gene>
<evidence type="ECO:0000256" key="3">
    <source>
        <dbReference type="ARBA" id="ARBA00022989"/>
    </source>
</evidence>
<keyword evidence="4" id="KW-0472">Membrane</keyword>
<evidence type="ECO:0000256" key="4">
    <source>
        <dbReference type="ARBA" id="ARBA00023136"/>
    </source>
</evidence>
<evidence type="ECO:0000256" key="1">
    <source>
        <dbReference type="ARBA" id="ARBA00004370"/>
    </source>
</evidence>
<keyword evidence="2" id="KW-0812">Transmembrane</keyword>
<feature type="domain" description="GAIN-B" evidence="6">
    <location>
        <begin position="43"/>
        <end position="185"/>
    </location>
</feature>
<evidence type="ECO:0000256" key="5">
    <source>
        <dbReference type="ARBA" id="ARBA00023157"/>
    </source>
</evidence>
<dbReference type="PROSITE" id="PS50221">
    <property type="entry name" value="GAIN_B"/>
    <property type="match status" value="1"/>
</dbReference>
<comment type="subcellular location">
    <subcellularLocation>
        <location evidence="1">Membrane</location>
    </subcellularLocation>
</comment>
<dbReference type="PANTHER" id="PTHR45692:SF1">
    <property type="entry name" value="G-PROTEIN COUPLED RECEPTORS FAMILY 2 PROFILE 2 DOMAIN-CONTAINING PROTEIN"/>
    <property type="match status" value="1"/>
</dbReference>
<protein>
    <recommendedName>
        <fullName evidence="6">GAIN-B domain-containing protein</fullName>
    </recommendedName>
</protein>
<dbReference type="AlphaFoldDB" id="A0A0L8GBE3"/>
<reference evidence="7" key="1">
    <citation type="submission" date="2015-07" db="EMBL/GenBank/DDBJ databases">
        <title>MeaNS - Measles Nucleotide Surveillance Program.</title>
        <authorList>
            <person name="Tran T."/>
            <person name="Druce J."/>
        </authorList>
    </citation>
    <scope>NUCLEOTIDE SEQUENCE</scope>
    <source>
        <strain evidence="7">UCB-OBI-ISO-001</strain>
        <tissue evidence="7">Gonad</tissue>
    </source>
</reference>
<organism evidence="7">
    <name type="scientific">Octopus bimaculoides</name>
    <name type="common">California two-spotted octopus</name>
    <dbReference type="NCBI Taxonomy" id="37653"/>
    <lineage>
        <taxon>Eukaryota</taxon>
        <taxon>Metazoa</taxon>
        <taxon>Spiralia</taxon>
        <taxon>Lophotrochozoa</taxon>
        <taxon>Mollusca</taxon>
        <taxon>Cephalopoda</taxon>
        <taxon>Coleoidea</taxon>
        <taxon>Octopodiformes</taxon>
        <taxon>Octopoda</taxon>
        <taxon>Incirrata</taxon>
        <taxon>Octopodidae</taxon>
        <taxon>Octopus</taxon>
    </lineage>
</organism>
<dbReference type="Gene3D" id="2.60.220.50">
    <property type="match status" value="1"/>
</dbReference>
<dbReference type="EMBL" id="KQ422783">
    <property type="protein sequence ID" value="KOF74243.1"/>
    <property type="molecule type" value="Genomic_DNA"/>
</dbReference>
<dbReference type="InterPro" id="IPR057244">
    <property type="entry name" value="GAIN_B"/>
</dbReference>
<dbReference type="PANTHER" id="PTHR45692">
    <property type="entry name" value="G_PROTEIN_RECEP_F2_4 DOMAIN-CONTAINING PROTEIN"/>
    <property type="match status" value="1"/>
</dbReference>
<dbReference type="GO" id="GO:0016020">
    <property type="term" value="C:membrane"/>
    <property type="evidence" value="ECO:0007669"/>
    <property type="project" value="UniProtKB-SubCell"/>
</dbReference>
<evidence type="ECO:0000313" key="7">
    <source>
        <dbReference type="EMBL" id="KOF74243.1"/>
    </source>
</evidence>
<name>A0A0L8GBE3_OCTBM</name>
<accession>A0A0L8GBE3</accession>
<dbReference type="InterPro" id="IPR000203">
    <property type="entry name" value="GPS"/>
</dbReference>
<proteinExistence type="predicted"/>
<dbReference type="KEGG" id="obi:106877980"/>
<dbReference type="Pfam" id="PF01825">
    <property type="entry name" value="GPS"/>
    <property type="match status" value="1"/>
</dbReference>
<dbReference type="OrthoDB" id="5961629at2759"/>
<evidence type="ECO:0000259" key="6">
    <source>
        <dbReference type="PROSITE" id="PS50221"/>
    </source>
</evidence>
<evidence type="ECO:0000256" key="2">
    <source>
        <dbReference type="ARBA" id="ARBA00022692"/>
    </source>
</evidence>
<keyword evidence="5" id="KW-1015">Disulfide bond</keyword>
<sequence length="185" mass="21020">MLDVIETIAENVPLEEQQVTAPYSNLAIGAAKVERDTLNGLVYAVSFGINETEPRSEIHNSQVDDMMDFISLPKSLLRHLKDEERSNFLRISMISLRDDKLYRVMKMSSTKTNPKINSHIIAVNILNVHEPVTNLDEPIKISFHVIVPNATNPQCVYWDKSSEHWSTKGCDISNYVPGKKVLCFY</sequence>